<sequence length="85" mass="9291">MISFTLISLALLSFANAETALVDIEAIEAHLTHALIVPSLLPTFTPGGSGRLARFFPRYSPARTHPRAKHWHKQMAPLNPSSLST</sequence>
<feature type="chain" id="PRO_5042092531" evidence="2">
    <location>
        <begin position="18"/>
        <end position="85"/>
    </location>
</feature>
<organism evidence="3 4">
    <name type="scientific">Mycena maculata</name>
    <dbReference type="NCBI Taxonomy" id="230809"/>
    <lineage>
        <taxon>Eukaryota</taxon>
        <taxon>Fungi</taxon>
        <taxon>Dikarya</taxon>
        <taxon>Basidiomycota</taxon>
        <taxon>Agaricomycotina</taxon>
        <taxon>Agaricomycetes</taxon>
        <taxon>Agaricomycetidae</taxon>
        <taxon>Agaricales</taxon>
        <taxon>Marasmiineae</taxon>
        <taxon>Mycenaceae</taxon>
        <taxon>Mycena</taxon>
    </lineage>
</organism>
<name>A0AAD7JID5_9AGAR</name>
<evidence type="ECO:0000313" key="3">
    <source>
        <dbReference type="EMBL" id="KAJ7764501.1"/>
    </source>
</evidence>
<feature type="signal peptide" evidence="2">
    <location>
        <begin position="1"/>
        <end position="17"/>
    </location>
</feature>
<gene>
    <name evidence="3" type="ORF">DFH07DRAFT_811470</name>
</gene>
<keyword evidence="2" id="KW-0732">Signal</keyword>
<dbReference type="Proteomes" id="UP001215280">
    <property type="component" value="Unassembled WGS sequence"/>
</dbReference>
<evidence type="ECO:0000256" key="1">
    <source>
        <dbReference type="SAM" id="MobiDB-lite"/>
    </source>
</evidence>
<proteinExistence type="predicted"/>
<reference evidence="3" key="1">
    <citation type="submission" date="2023-03" db="EMBL/GenBank/DDBJ databases">
        <title>Massive genome expansion in bonnet fungi (Mycena s.s.) driven by repeated elements and novel gene families across ecological guilds.</title>
        <authorList>
            <consortium name="Lawrence Berkeley National Laboratory"/>
            <person name="Harder C.B."/>
            <person name="Miyauchi S."/>
            <person name="Viragh M."/>
            <person name="Kuo A."/>
            <person name="Thoen E."/>
            <person name="Andreopoulos B."/>
            <person name="Lu D."/>
            <person name="Skrede I."/>
            <person name="Drula E."/>
            <person name="Henrissat B."/>
            <person name="Morin E."/>
            <person name="Kohler A."/>
            <person name="Barry K."/>
            <person name="LaButti K."/>
            <person name="Morin E."/>
            <person name="Salamov A."/>
            <person name="Lipzen A."/>
            <person name="Mereny Z."/>
            <person name="Hegedus B."/>
            <person name="Baldrian P."/>
            <person name="Stursova M."/>
            <person name="Weitz H."/>
            <person name="Taylor A."/>
            <person name="Grigoriev I.V."/>
            <person name="Nagy L.G."/>
            <person name="Martin F."/>
            <person name="Kauserud H."/>
        </authorList>
    </citation>
    <scope>NUCLEOTIDE SEQUENCE</scope>
    <source>
        <strain evidence="3">CBHHK188m</strain>
    </source>
</reference>
<accession>A0AAD7JID5</accession>
<evidence type="ECO:0000313" key="4">
    <source>
        <dbReference type="Proteomes" id="UP001215280"/>
    </source>
</evidence>
<keyword evidence="4" id="KW-1185">Reference proteome</keyword>
<evidence type="ECO:0000256" key="2">
    <source>
        <dbReference type="SAM" id="SignalP"/>
    </source>
</evidence>
<comment type="caution">
    <text evidence="3">The sequence shown here is derived from an EMBL/GenBank/DDBJ whole genome shotgun (WGS) entry which is preliminary data.</text>
</comment>
<protein>
    <submittedName>
        <fullName evidence="3">Uncharacterized protein</fullName>
    </submittedName>
</protein>
<feature type="region of interest" description="Disordered" evidence="1">
    <location>
        <begin position="65"/>
        <end position="85"/>
    </location>
</feature>
<dbReference type="AlphaFoldDB" id="A0AAD7JID5"/>
<dbReference type="EMBL" id="JARJLG010000037">
    <property type="protein sequence ID" value="KAJ7764501.1"/>
    <property type="molecule type" value="Genomic_DNA"/>
</dbReference>